<name>A0A4R8LXL4_9BURK</name>
<evidence type="ECO:0000313" key="2">
    <source>
        <dbReference type="Proteomes" id="UP000295509"/>
    </source>
</evidence>
<accession>A0A4R8LXL4</accession>
<dbReference type="OrthoDB" id="9098193at2"/>
<comment type="caution">
    <text evidence="1">The sequence shown here is derived from an EMBL/GenBank/DDBJ whole genome shotgun (WGS) entry which is preliminary data.</text>
</comment>
<organism evidence="1 2">
    <name type="scientific">Paraburkholderia rhizosphaerae</name>
    <dbReference type="NCBI Taxonomy" id="480658"/>
    <lineage>
        <taxon>Bacteria</taxon>
        <taxon>Pseudomonadati</taxon>
        <taxon>Pseudomonadota</taxon>
        <taxon>Betaproteobacteria</taxon>
        <taxon>Burkholderiales</taxon>
        <taxon>Burkholderiaceae</taxon>
        <taxon>Paraburkholderia</taxon>
    </lineage>
</organism>
<evidence type="ECO:0000313" key="1">
    <source>
        <dbReference type="EMBL" id="TDY52841.1"/>
    </source>
</evidence>
<dbReference type="EMBL" id="SORE01000004">
    <property type="protein sequence ID" value="TDY52841.1"/>
    <property type="molecule type" value="Genomic_DNA"/>
</dbReference>
<reference evidence="1 2" key="1">
    <citation type="submission" date="2019-03" db="EMBL/GenBank/DDBJ databases">
        <title>Genomic Encyclopedia of Type Strains, Phase III (KMG-III): the genomes of soil and plant-associated and newly described type strains.</title>
        <authorList>
            <person name="Whitman W."/>
        </authorList>
    </citation>
    <scope>NUCLEOTIDE SEQUENCE [LARGE SCALE GENOMIC DNA]</scope>
    <source>
        <strain evidence="1 2">LMG 29544</strain>
    </source>
</reference>
<dbReference type="Proteomes" id="UP000295509">
    <property type="component" value="Unassembled WGS sequence"/>
</dbReference>
<dbReference type="PROSITE" id="PS51257">
    <property type="entry name" value="PROKAR_LIPOPROTEIN"/>
    <property type="match status" value="1"/>
</dbReference>
<dbReference type="RefSeq" id="WP_134190871.1">
    <property type="nucleotide sequence ID" value="NZ_JBHLUW010000002.1"/>
</dbReference>
<evidence type="ECO:0008006" key="3">
    <source>
        <dbReference type="Google" id="ProtNLM"/>
    </source>
</evidence>
<keyword evidence="2" id="KW-1185">Reference proteome</keyword>
<dbReference type="AlphaFoldDB" id="A0A4R8LXL4"/>
<sequence>MAEAGKSEKPGSGIAHQCTAAAMLVSAIMLAACGGDGNNPTGTVAADSTGPAPSGANAPADTAAAFFDSIFMDGAGKGYYQFDTAHDANGLPLMNQTTSGRRRYYVTGEADTNFTQTTNAIAGGYVPYVESVVFITDEGAFTSQSAASTNIGTNSKIFKRLQQGYDLGMTGMSTPLYRVTIKVQDVSGQSVAAVVSQDENATLNGLMPVRQDNAPMPTGAQIYQVPYTVLKQHLRINLSITRPSPSSLETLQASQGGTIEMMGGYRWLKPATSNGLPYIEYNGAVYNGGLQMPDDVHEAVGAAYNQVAADFIAQRLAIALTH</sequence>
<proteinExistence type="predicted"/>
<protein>
    <recommendedName>
        <fullName evidence="3">Lipoprotein</fullName>
    </recommendedName>
</protein>
<gene>
    <name evidence="1" type="ORF">BX592_104123</name>
</gene>